<dbReference type="GO" id="GO:0006397">
    <property type="term" value="P:mRNA processing"/>
    <property type="evidence" value="ECO:0007669"/>
    <property type="project" value="UniProtKB-KW"/>
</dbReference>
<dbReference type="RefSeq" id="XP_005536836.1">
    <property type="nucleotide sequence ID" value="XM_005536779.1"/>
</dbReference>
<dbReference type="CDD" id="cd00590">
    <property type="entry name" value="RRM_SF"/>
    <property type="match status" value="1"/>
</dbReference>
<keyword evidence="4" id="KW-0508">mRNA splicing</keyword>
<evidence type="ECO:0000256" key="3">
    <source>
        <dbReference type="ARBA" id="ARBA00022884"/>
    </source>
</evidence>
<evidence type="ECO:0000256" key="7">
    <source>
        <dbReference type="SAM" id="MobiDB-lite"/>
    </source>
</evidence>
<gene>
    <name evidence="9" type="ORF">CYME_CML202C</name>
</gene>
<dbReference type="HOGENOM" id="CLU_1404264_0_0_1"/>
<evidence type="ECO:0000256" key="5">
    <source>
        <dbReference type="ARBA" id="ARBA00023242"/>
    </source>
</evidence>
<dbReference type="Gene3D" id="3.30.70.330">
    <property type="match status" value="1"/>
</dbReference>
<dbReference type="GeneID" id="16994624"/>
<dbReference type="STRING" id="280699.M1V5J9"/>
<comment type="subcellular location">
    <subcellularLocation>
        <location evidence="1">Nucleus</location>
    </subcellularLocation>
</comment>
<evidence type="ECO:0000313" key="9">
    <source>
        <dbReference type="EMBL" id="BAM80800.1"/>
    </source>
</evidence>
<evidence type="ECO:0000256" key="4">
    <source>
        <dbReference type="ARBA" id="ARBA00023187"/>
    </source>
</evidence>
<feature type="region of interest" description="Disordered" evidence="7">
    <location>
        <begin position="1"/>
        <end position="66"/>
    </location>
</feature>
<reference evidence="9 10" key="2">
    <citation type="journal article" date="2007" name="BMC Biol.">
        <title>A 100%-complete sequence reveals unusually simple genomic features in the hot-spring red alga Cyanidioschyzon merolae.</title>
        <authorList>
            <person name="Nozaki H."/>
            <person name="Takano H."/>
            <person name="Misumi O."/>
            <person name="Terasawa K."/>
            <person name="Matsuzaki M."/>
            <person name="Maruyama S."/>
            <person name="Nishida K."/>
            <person name="Yagisawa F."/>
            <person name="Yoshida Y."/>
            <person name="Fujiwara T."/>
            <person name="Takio S."/>
            <person name="Tamura K."/>
            <person name="Chung S.J."/>
            <person name="Nakamura S."/>
            <person name="Kuroiwa H."/>
            <person name="Tanaka K."/>
            <person name="Sato N."/>
            <person name="Kuroiwa T."/>
        </authorList>
    </citation>
    <scope>NUCLEOTIDE SEQUENCE [LARGE SCALE GENOMIC DNA]</scope>
    <source>
        <strain evidence="9 10">10D</strain>
    </source>
</reference>
<dbReference type="PANTHER" id="PTHR48028:SF4">
    <property type="entry name" value="SC35-LIKE SPLICING FACTOR"/>
    <property type="match status" value="1"/>
</dbReference>
<dbReference type="SMART" id="SM00360">
    <property type="entry name" value="RRM"/>
    <property type="match status" value="1"/>
</dbReference>
<keyword evidence="10" id="KW-1185">Reference proteome</keyword>
<feature type="domain" description="RRM" evidence="8">
    <location>
        <begin position="69"/>
        <end position="147"/>
    </location>
</feature>
<feature type="region of interest" description="Disordered" evidence="7">
    <location>
        <begin position="148"/>
        <end position="194"/>
    </location>
</feature>
<reference evidence="9 10" key="1">
    <citation type="journal article" date="2004" name="Nature">
        <title>Genome sequence of the ultrasmall unicellular red alga Cyanidioschyzon merolae 10D.</title>
        <authorList>
            <person name="Matsuzaki M."/>
            <person name="Misumi O."/>
            <person name="Shin-i T."/>
            <person name="Maruyama S."/>
            <person name="Takahara M."/>
            <person name="Miyagishima S."/>
            <person name="Mori T."/>
            <person name="Nishida K."/>
            <person name="Yagisawa F."/>
            <person name="Nishida K."/>
            <person name="Yoshida Y."/>
            <person name="Nishimura Y."/>
            <person name="Nakao S."/>
            <person name="Kobayashi T."/>
            <person name="Momoyama Y."/>
            <person name="Higashiyama T."/>
            <person name="Minoda A."/>
            <person name="Sano M."/>
            <person name="Nomoto H."/>
            <person name="Oishi K."/>
            <person name="Hayashi H."/>
            <person name="Ohta F."/>
            <person name="Nishizaka S."/>
            <person name="Haga S."/>
            <person name="Miura S."/>
            <person name="Morishita T."/>
            <person name="Kabeya Y."/>
            <person name="Terasawa K."/>
            <person name="Suzuki Y."/>
            <person name="Ishii Y."/>
            <person name="Asakawa S."/>
            <person name="Takano H."/>
            <person name="Ohta N."/>
            <person name="Kuroiwa H."/>
            <person name="Tanaka K."/>
            <person name="Shimizu N."/>
            <person name="Sugano S."/>
            <person name="Sato N."/>
            <person name="Nozaki H."/>
            <person name="Ogasawara N."/>
            <person name="Kohara Y."/>
            <person name="Kuroiwa T."/>
        </authorList>
    </citation>
    <scope>NUCLEOTIDE SEQUENCE [LARGE SCALE GENOMIC DNA]</scope>
    <source>
        <strain evidence="9 10">10D</strain>
    </source>
</reference>
<dbReference type="AlphaFoldDB" id="M1V5J9"/>
<dbReference type="InterPro" id="IPR035979">
    <property type="entry name" value="RBD_domain_sf"/>
</dbReference>
<sequence>MSGNEALSSAPPSSTGDGAHGGDSLSHTAKDSPSGATLIGETTEQGAAKPKSSRPFPNRPSESELQNSVGLMVRNIPFGTRQEDLLELFRPYGDVIDIFIPWDRQLRRIRGFAFVRLQTLEQAEAAIAALDGSTMRERIIAVKRAEYERGEGPVSQHAGASDGRRGQSRRPRRSDGRSTRRRRPRSRSFEGGNT</sequence>
<evidence type="ECO:0000313" key="10">
    <source>
        <dbReference type="Proteomes" id="UP000007014"/>
    </source>
</evidence>
<keyword evidence="5" id="KW-0539">Nucleus</keyword>
<keyword evidence="3 6" id="KW-0694">RNA-binding</keyword>
<evidence type="ECO:0000256" key="6">
    <source>
        <dbReference type="PROSITE-ProRule" id="PRU00176"/>
    </source>
</evidence>
<dbReference type="Gramene" id="CML202CT">
    <property type="protein sequence ID" value="CML202CT"/>
    <property type="gene ID" value="CML202C"/>
</dbReference>
<dbReference type="Proteomes" id="UP000007014">
    <property type="component" value="Chromosome 12"/>
</dbReference>
<feature type="compositionally biased region" description="Polar residues" evidence="7">
    <location>
        <begin position="1"/>
        <end position="16"/>
    </location>
</feature>
<dbReference type="GO" id="GO:0008380">
    <property type="term" value="P:RNA splicing"/>
    <property type="evidence" value="ECO:0007669"/>
    <property type="project" value="UniProtKB-KW"/>
</dbReference>
<evidence type="ECO:0000256" key="1">
    <source>
        <dbReference type="ARBA" id="ARBA00004123"/>
    </source>
</evidence>
<dbReference type="InterPro" id="IPR051106">
    <property type="entry name" value="RNA-bind/splicing_reg"/>
</dbReference>
<dbReference type="EMBL" id="AP006494">
    <property type="protein sequence ID" value="BAM80800.1"/>
    <property type="molecule type" value="Genomic_DNA"/>
</dbReference>
<dbReference type="InterPro" id="IPR000504">
    <property type="entry name" value="RRM_dom"/>
</dbReference>
<dbReference type="PANTHER" id="PTHR48028">
    <property type="entry name" value="GLYCINE-RICH RNA-BINDING PROTEIN RZ1A"/>
    <property type="match status" value="1"/>
</dbReference>
<evidence type="ECO:0000256" key="2">
    <source>
        <dbReference type="ARBA" id="ARBA00022664"/>
    </source>
</evidence>
<accession>M1V5J9</accession>
<dbReference type="OrthoDB" id="439808at2759"/>
<dbReference type="PROSITE" id="PS50102">
    <property type="entry name" value="RRM"/>
    <property type="match status" value="1"/>
</dbReference>
<dbReference type="eggNOG" id="KOG4207">
    <property type="taxonomic scope" value="Eukaryota"/>
</dbReference>
<dbReference type="KEGG" id="cme:CYME_CML202C"/>
<name>M1V5J9_CYAM1</name>
<organism evidence="9 10">
    <name type="scientific">Cyanidioschyzon merolae (strain NIES-3377 / 10D)</name>
    <name type="common">Unicellular red alga</name>
    <dbReference type="NCBI Taxonomy" id="280699"/>
    <lineage>
        <taxon>Eukaryota</taxon>
        <taxon>Rhodophyta</taxon>
        <taxon>Bangiophyceae</taxon>
        <taxon>Cyanidiales</taxon>
        <taxon>Cyanidiaceae</taxon>
        <taxon>Cyanidioschyzon</taxon>
    </lineage>
</organism>
<proteinExistence type="predicted"/>
<dbReference type="OMA" id="FVEMATQ"/>
<protein>
    <submittedName>
        <fullName evidence="9">Similar to SR family splicing factor SC35</fullName>
    </submittedName>
</protein>
<evidence type="ECO:0000259" key="8">
    <source>
        <dbReference type="PROSITE" id="PS50102"/>
    </source>
</evidence>
<keyword evidence="2" id="KW-0507">mRNA processing</keyword>
<dbReference type="GO" id="GO:0005634">
    <property type="term" value="C:nucleus"/>
    <property type="evidence" value="ECO:0007669"/>
    <property type="project" value="UniProtKB-SubCell"/>
</dbReference>
<dbReference type="Pfam" id="PF00076">
    <property type="entry name" value="RRM_1"/>
    <property type="match status" value="1"/>
</dbReference>
<dbReference type="SUPFAM" id="SSF54928">
    <property type="entry name" value="RNA-binding domain, RBD"/>
    <property type="match status" value="1"/>
</dbReference>
<dbReference type="GO" id="GO:0003723">
    <property type="term" value="F:RNA binding"/>
    <property type="evidence" value="ECO:0007669"/>
    <property type="project" value="UniProtKB-UniRule"/>
</dbReference>
<dbReference type="InterPro" id="IPR012677">
    <property type="entry name" value="Nucleotide-bd_a/b_plait_sf"/>
</dbReference>